<gene>
    <name evidence="1" type="ORF">CR513_44573</name>
</gene>
<dbReference type="Proteomes" id="UP000257109">
    <property type="component" value="Unassembled WGS sequence"/>
</dbReference>
<feature type="non-terminal residue" evidence="1">
    <location>
        <position position="311"/>
    </location>
</feature>
<reference evidence="1" key="1">
    <citation type="submission" date="2018-05" db="EMBL/GenBank/DDBJ databases">
        <title>Draft genome of Mucuna pruriens seed.</title>
        <authorList>
            <person name="Nnadi N.E."/>
            <person name="Vos R."/>
            <person name="Hasami M.H."/>
            <person name="Devisetty U.K."/>
            <person name="Aguiy J.C."/>
        </authorList>
    </citation>
    <scope>NUCLEOTIDE SEQUENCE [LARGE SCALE GENOMIC DNA]</scope>
    <source>
        <strain evidence="1">JCA_2017</strain>
    </source>
</reference>
<dbReference type="SUPFAM" id="SSF53098">
    <property type="entry name" value="Ribonuclease H-like"/>
    <property type="match status" value="1"/>
</dbReference>
<dbReference type="AlphaFoldDB" id="A0A371FB60"/>
<dbReference type="InterPro" id="IPR036397">
    <property type="entry name" value="RNaseH_sf"/>
</dbReference>
<evidence type="ECO:0008006" key="3">
    <source>
        <dbReference type="Google" id="ProtNLM"/>
    </source>
</evidence>
<dbReference type="GO" id="GO:0003676">
    <property type="term" value="F:nucleic acid binding"/>
    <property type="evidence" value="ECO:0007669"/>
    <property type="project" value="InterPro"/>
</dbReference>
<proteinExistence type="predicted"/>
<dbReference type="InterPro" id="IPR012337">
    <property type="entry name" value="RNaseH-like_sf"/>
</dbReference>
<dbReference type="Gene3D" id="3.30.420.10">
    <property type="entry name" value="Ribonuclease H-like superfamily/Ribonuclease H"/>
    <property type="match status" value="1"/>
</dbReference>
<dbReference type="EMBL" id="QJKJ01009812">
    <property type="protein sequence ID" value="RDX75530.1"/>
    <property type="molecule type" value="Genomic_DNA"/>
</dbReference>
<name>A0A371FB60_MUCPR</name>
<evidence type="ECO:0000313" key="2">
    <source>
        <dbReference type="Proteomes" id="UP000257109"/>
    </source>
</evidence>
<dbReference type="PANTHER" id="PTHR35046:SF9">
    <property type="entry name" value="RNA-DIRECTED DNA POLYMERASE"/>
    <property type="match status" value="1"/>
</dbReference>
<protein>
    <recommendedName>
        <fullName evidence="3">Integrase catalytic domain-containing protein</fullName>
    </recommendedName>
</protein>
<evidence type="ECO:0000313" key="1">
    <source>
        <dbReference type="EMBL" id="RDX75530.1"/>
    </source>
</evidence>
<dbReference type="OrthoDB" id="1935586at2759"/>
<sequence>MKRGVHHICERCLVYKMAKSKASSNGLYTPLLIPTAPYVKDYIFMVVERFSKMAHFILCHTSDDAYHLANFFFKEIVRLHRLPKPITLWGKLGTKLLFSTTCHPQTDGQTKVVNKTLSQLLRCFTTPYTPFELVYGYNPLSPLDLVPLPIPSKANPKGLQGPIYRCSWRDRVRDMLKGRIGTKRKEFLWKVTLFGPPPKGEVPYLEEVQTTSIRSWTFPSMDDLNLRTNYFQGESDTNQGDQEELKKLEADVQRNVDLLRGQGVSKEEATLFMSRKTLWMHGALWSHVASLDTLRVYGHSILDDGFDESSN</sequence>
<feature type="non-terminal residue" evidence="1">
    <location>
        <position position="1"/>
    </location>
</feature>
<comment type="caution">
    <text evidence="1">The sequence shown here is derived from an EMBL/GenBank/DDBJ whole genome shotgun (WGS) entry which is preliminary data.</text>
</comment>
<organism evidence="1 2">
    <name type="scientific">Mucuna pruriens</name>
    <name type="common">Velvet bean</name>
    <name type="synonym">Dolichos pruriens</name>
    <dbReference type="NCBI Taxonomy" id="157652"/>
    <lineage>
        <taxon>Eukaryota</taxon>
        <taxon>Viridiplantae</taxon>
        <taxon>Streptophyta</taxon>
        <taxon>Embryophyta</taxon>
        <taxon>Tracheophyta</taxon>
        <taxon>Spermatophyta</taxon>
        <taxon>Magnoliopsida</taxon>
        <taxon>eudicotyledons</taxon>
        <taxon>Gunneridae</taxon>
        <taxon>Pentapetalae</taxon>
        <taxon>rosids</taxon>
        <taxon>fabids</taxon>
        <taxon>Fabales</taxon>
        <taxon>Fabaceae</taxon>
        <taxon>Papilionoideae</taxon>
        <taxon>50 kb inversion clade</taxon>
        <taxon>NPAAA clade</taxon>
        <taxon>indigoferoid/millettioid clade</taxon>
        <taxon>Phaseoleae</taxon>
        <taxon>Mucuna</taxon>
    </lineage>
</organism>
<dbReference type="STRING" id="157652.A0A371FB60"/>
<accession>A0A371FB60</accession>
<keyword evidence="2" id="KW-1185">Reference proteome</keyword>
<dbReference type="PANTHER" id="PTHR35046">
    <property type="entry name" value="ZINC KNUCKLE (CCHC-TYPE) FAMILY PROTEIN"/>
    <property type="match status" value="1"/>
</dbReference>